<evidence type="ECO:0000313" key="2">
    <source>
        <dbReference type="Proteomes" id="UP000000529"/>
    </source>
</evidence>
<organism evidence="1 2">
    <name type="scientific">Protochlamydia amoebophila (strain UWE25)</name>
    <dbReference type="NCBI Taxonomy" id="264201"/>
    <lineage>
        <taxon>Bacteria</taxon>
        <taxon>Pseudomonadati</taxon>
        <taxon>Chlamydiota</taxon>
        <taxon>Chlamydiia</taxon>
        <taxon>Parachlamydiales</taxon>
        <taxon>Parachlamydiaceae</taxon>
        <taxon>Candidatus Protochlamydia</taxon>
    </lineage>
</organism>
<accession>Q6MF50</accession>
<dbReference type="HOGENOM" id="CLU_2570716_0_0_0"/>
<gene>
    <name evidence="1" type="ORF">PC_RS00365</name>
</gene>
<dbReference type="KEGG" id="pcu:PC_RS00365"/>
<reference evidence="1 2" key="1">
    <citation type="journal article" date="2004" name="Science">
        <title>Illuminating the evolutionary history of chlamydiae.</title>
        <authorList>
            <person name="Horn M."/>
            <person name="Collingro A."/>
            <person name="Schmitz-Esser S."/>
            <person name="Beier C.L."/>
            <person name="Purkhold U."/>
            <person name="Fartmann B."/>
            <person name="Brandt P."/>
            <person name="Nyakatura G.J."/>
            <person name="Droege M."/>
            <person name="Frishman D."/>
            <person name="Rattei T."/>
            <person name="Mewes H."/>
            <person name="Wagner M."/>
        </authorList>
    </citation>
    <scope>NUCLEOTIDE SEQUENCE [LARGE SCALE GENOMIC DNA]</scope>
    <source>
        <strain evidence="1 2">UWE25</strain>
    </source>
</reference>
<sequence length="81" mass="9219">MTLLFWFMGRLIVLIQLASLARTKRAIADITKANSSSSQIDLYLAYYESYFFYGFEKIPRLVASSNDSLMSPPLVLRCSTL</sequence>
<name>Q6MF50_PARUW</name>
<keyword evidence="2" id="KW-1185">Reference proteome</keyword>
<evidence type="ECO:0000313" key="1">
    <source>
        <dbReference type="EMBL" id="CAF22799.1"/>
    </source>
</evidence>
<protein>
    <submittedName>
        <fullName evidence="1">Uncharacterized protein</fullName>
    </submittedName>
</protein>
<proteinExistence type="predicted"/>
<dbReference type="EMBL" id="BX908798">
    <property type="protein sequence ID" value="CAF22799.1"/>
    <property type="molecule type" value="Genomic_DNA"/>
</dbReference>
<dbReference type="Proteomes" id="UP000000529">
    <property type="component" value="Chromosome"/>
</dbReference>
<dbReference type="AlphaFoldDB" id="Q6MF50"/>